<dbReference type="CDD" id="cd00293">
    <property type="entry name" value="USP-like"/>
    <property type="match status" value="1"/>
</dbReference>
<evidence type="ECO:0000256" key="1">
    <source>
        <dbReference type="SAM" id="MobiDB-lite"/>
    </source>
</evidence>
<organism evidence="3 4">
    <name type="scientific">Macleaya cordata</name>
    <name type="common">Five-seeded plume-poppy</name>
    <name type="synonym">Bocconia cordata</name>
    <dbReference type="NCBI Taxonomy" id="56857"/>
    <lineage>
        <taxon>Eukaryota</taxon>
        <taxon>Viridiplantae</taxon>
        <taxon>Streptophyta</taxon>
        <taxon>Embryophyta</taxon>
        <taxon>Tracheophyta</taxon>
        <taxon>Spermatophyta</taxon>
        <taxon>Magnoliopsida</taxon>
        <taxon>Ranunculales</taxon>
        <taxon>Papaveraceae</taxon>
        <taxon>Papaveroideae</taxon>
        <taxon>Macleaya</taxon>
    </lineage>
</organism>
<evidence type="ECO:0000259" key="2">
    <source>
        <dbReference type="Pfam" id="PF00582"/>
    </source>
</evidence>
<dbReference type="Gene3D" id="3.40.50.620">
    <property type="entry name" value="HUPs"/>
    <property type="match status" value="1"/>
</dbReference>
<dbReference type="PANTHER" id="PTHR47867">
    <property type="entry name" value="ADENINE NUCLEOTIDE ALPHA HYDROLASES-LIKE SUPERFAMILY PROTEIN"/>
    <property type="match status" value="1"/>
</dbReference>
<dbReference type="OrthoDB" id="786029at2759"/>
<dbReference type="InParanoid" id="A0A200PVT8"/>
<dbReference type="Pfam" id="PF00582">
    <property type="entry name" value="Usp"/>
    <property type="match status" value="1"/>
</dbReference>
<name>A0A200PVT8_MACCD</name>
<evidence type="ECO:0000313" key="3">
    <source>
        <dbReference type="EMBL" id="OVA02306.1"/>
    </source>
</evidence>
<protein>
    <submittedName>
        <fullName evidence="3">UspA</fullName>
    </submittedName>
</protein>
<sequence>MERKSSTPRKIMVVADPTRESGGALQWVLSHAVLEHDELILLHVEQASSWRSTISTFLRRSPSATSPKGAKEGSTTSGASQESGGSLRGERGDRGGGGGGDLEFLEAMKNVCEKVQPKVKVTIERVEMEGKEKAFTILMQSKVFRVDLLVVGQRRHLSNAILGCRLSTHSTKATKGMDTAEYLIENSKCTCVGVQKKGQNGGYLLNTKTHKNFWLLA</sequence>
<comment type="caution">
    <text evidence="3">The sequence shown here is derived from an EMBL/GenBank/DDBJ whole genome shotgun (WGS) entry which is preliminary data.</text>
</comment>
<dbReference type="EMBL" id="MVGT01003956">
    <property type="protein sequence ID" value="OVA02306.1"/>
    <property type="molecule type" value="Genomic_DNA"/>
</dbReference>
<dbReference type="SUPFAM" id="SSF52402">
    <property type="entry name" value="Adenine nucleotide alpha hydrolases-like"/>
    <property type="match status" value="1"/>
</dbReference>
<feature type="domain" description="UspA" evidence="2">
    <location>
        <begin position="9"/>
        <end position="190"/>
    </location>
</feature>
<dbReference type="AlphaFoldDB" id="A0A200PVT8"/>
<reference evidence="3 4" key="1">
    <citation type="journal article" date="2017" name="Mol. Plant">
        <title>The Genome of Medicinal Plant Macleaya cordata Provides New Insights into Benzylisoquinoline Alkaloids Metabolism.</title>
        <authorList>
            <person name="Liu X."/>
            <person name="Liu Y."/>
            <person name="Huang P."/>
            <person name="Ma Y."/>
            <person name="Qing Z."/>
            <person name="Tang Q."/>
            <person name="Cao H."/>
            <person name="Cheng P."/>
            <person name="Zheng Y."/>
            <person name="Yuan Z."/>
            <person name="Zhou Y."/>
            <person name="Liu J."/>
            <person name="Tang Z."/>
            <person name="Zhuo Y."/>
            <person name="Zhang Y."/>
            <person name="Yu L."/>
            <person name="Huang J."/>
            <person name="Yang P."/>
            <person name="Peng Q."/>
            <person name="Zhang J."/>
            <person name="Jiang W."/>
            <person name="Zhang Z."/>
            <person name="Lin K."/>
            <person name="Ro D.K."/>
            <person name="Chen X."/>
            <person name="Xiong X."/>
            <person name="Shang Y."/>
            <person name="Huang S."/>
            <person name="Zeng J."/>
        </authorList>
    </citation>
    <scope>NUCLEOTIDE SEQUENCE [LARGE SCALE GENOMIC DNA]</scope>
    <source>
        <strain evidence="4">cv. BLH2017</strain>
        <tissue evidence="3">Root</tissue>
    </source>
</reference>
<dbReference type="InterPro" id="IPR006016">
    <property type="entry name" value="UspA"/>
</dbReference>
<keyword evidence="4" id="KW-1185">Reference proteome</keyword>
<evidence type="ECO:0000313" key="4">
    <source>
        <dbReference type="Proteomes" id="UP000195402"/>
    </source>
</evidence>
<dbReference type="OMA" id="MKHACEA"/>
<dbReference type="Proteomes" id="UP000195402">
    <property type="component" value="Unassembled WGS sequence"/>
</dbReference>
<dbReference type="PANTHER" id="PTHR47867:SF1">
    <property type="entry name" value="ADENINE NUCLEOTIDE ALPHA HYDROLASES-LIKE SUPERFAMILY PROTEIN"/>
    <property type="match status" value="1"/>
</dbReference>
<dbReference type="STRING" id="56857.A0A200PVT8"/>
<accession>A0A200PVT8</accession>
<dbReference type="InterPro" id="IPR014729">
    <property type="entry name" value="Rossmann-like_a/b/a_fold"/>
</dbReference>
<proteinExistence type="predicted"/>
<feature type="region of interest" description="Disordered" evidence="1">
    <location>
        <begin position="58"/>
        <end position="100"/>
    </location>
</feature>
<gene>
    <name evidence="3" type="ORF">BVC80_9099g106</name>
</gene>